<proteinExistence type="inferred from homology"/>
<evidence type="ECO:0000256" key="4">
    <source>
        <dbReference type="RuleBase" id="RU003330"/>
    </source>
</evidence>
<dbReference type="Proteomes" id="UP001295684">
    <property type="component" value="Unassembled WGS sequence"/>
</dbReference>
<evidence type="ECO:0008006" key="7">
    <source>
        <dbReference type="Google" id="ProtNLM"/>
    </source>
</evidence>
<dbReference type="SUPFAM" id="SSF47391">
    <property type="entry name" value="Dimerization-anchoring domain of cAMP-dependent PK regulatory subunit"/>
    <property type="match status" value="1"/>
</dbReference>
<dbReference type="SUPFAM" id="SSF52540">
    <property type="entry name" value="P-loop containing nucleoside triphosphate hydrolases"/>
    <property type="match status" value="2"/>
</dbReference>
<dbReference type="CDD" id="cd22979">
    <property type="entry name" value="DD_AK8"/>
    <property type="match status" value="1"/>
</dbReference>
<keyword evidence="1 4" id="KW-0808">Transferase</keyword>
<dbReference type="Pfam" id="PF00406">
    <property type="entry name" value="ADK"/>
    <property type="match status" value="2"/>
</dbReference>
<dbReference type="InterPro" id="IPR040687">
    <property type="entry name" value="DUF5586"/>
</dbReference>
<evidence type="ECO:0000313" key="6">
    <source>
        <dbReference type="Proteomes" id="UP001295684"/>
    </source>
</evidence>
<organism evidence="5 6">
    <name type="scientific">Euplotes crassus</name>
    <dbReference type="NCBI Taxonomy" id="5936"/>
    <lineage>
        <taxon>Eukaryota</taxon>
        <taxon>Sar</taxon>
        <taxon>Alveolata</taxon>
        <taxon>Ciliophora</taxon>
        <taxon>Intramacronucleata</taxon>
        <taxon>Spirotrichea</taxon>
        <taxon>Hypotrichia</taxon>
        <taxon>Euplotida</taxon>
        <taxon>Euplotidae</taxon>
        <taxon>Moneuplotes</taxon>
    </lineage>
</organism>
<sequence>MLRDEKLAYQDELEKYMEENEIYEIFETMMKTLIISKPDDPIPHLLDTLQKPQTKRIFIMGPPGSKRKEHILTLADNFEDFKYEAICVGDLLNKEITKKSDMGKKIVAARKTYSYPEDDIVIEIVTKSIEQLEKEKRNWIIEGFPRTRKQALALTEMGFIPDRMILLDVKDELTKERIKQNLTSEEAIVEVDPEKIPSISQDALEEYQTHIEGVKEIYKGIICCVDGNQKQDIVLQEIARTLKLKIVNTPKRAPKIILFGVPGSGVSTQAEKISKKFNVIHIQVNSLLKSKVENYWETTKKGDPIPDKVVLEIVRERLEMTDAKINGFVLDGFPLNSNQMSFLINDWGIKPSQLIFLEVSDHKAYERLEDQMFDPVTGISYSITSNLPEDETILKRLMRSPENEHHVLKKSIKRYKEFILELQDTKGLSKTTINGENDPCTVFKDICSEIDS</sequence>
<dbReference type="CDD" id="cd01428">
    <property type="entry name" value="ADK"/>
    <property type="match status" value="2"/>
</dbReference>
<dbReference type="AlphaFoldDB" id="A0AAD1UGV2"/>
<dbReference type="EMBL" id="CAMPGE010010321">
    <property type="protein sequence ID" value="CAI2369171.1"/>
    <property type="molecule type" value="Genomic_DNA"/>
</dbReference>
<keyword evidence="3 4" id="KW-0418">Kinase</keyword>
<evidence type="ECO:0000256" key="2">
    <source>
        <dbReference type="ARBA" id="ARBA00022741"/>
    </source>
</evidence>
<protein>
    <recommendedName>
        <fullName evidence="7">Adenylate kinase</fullName>
    </recommendedName>
</protein>
<name>A0AAD1UGV2_EUPCR</name>
<dbReference type="GO" id="GO:0005524">
    <property type="term" value="F:ATP binding"/>
    <property type="evidence" value="ECO:0007669"/>
    <property type="project" value="InterPro"/>
</dbReference>
<dbReference type="Pfam" id="PF17824">
    <property type="entry name" value="DUF5586"/>
    <property type="match status" value="1"/>
</dbReference>
<dbReference type="GO" id="GO:0019205">
    <property type="term" value="F:nucleobase-containing compound kinase activity"/>
    <property type="evidence" value="ECO:0007669"/>
    <property type="project" value="InterPro"/>
</dbReference>
<dbReference type="InterPro" id="IPR027417">
    <property type="entry name" value="P-loop_NTPase"/>
</dbReference>
<gene>
    <name evidence="5" type="ORF">ECRASSUSDP1_LOCUS10469</name>
</gene>
<keyword evidence="2" id="KW-0547">Nucleotide-binding</keyword>
<keyword evidence="6" id="KW-1185">Reference proteome</keyword>
<dbReference type="InterPro" id="IPR000850">
    <property type="entry name" value="Adenylat/UMP-CMP_kin"/>
</dbReference>
<comment type="caution">
    <text evidence="5">The sequence shown here is derived from an EMBL/GenBank/DDBJ whole genome shotgun (WGS) entry which is preliminary data.</text>
</comment>
<evidence type="ECO:0000256" key="1">
    <source>
        <dbReference type="ARBA" id="ARBA00022679"/>
    </source>
</evidence>
<accession>A0AAD1UGV2</accession>
<dbReference type="GO" id="GO:0006139">
    <property type="term" value="P:nucleobase-containing compound metabolic process"/>
    <property type="evidence" value="ECO:0007669"/>
    <property type="project" value="InterPro"/>
</dbReference>
<dbReference type="Gene3D" id="3.40.50.300">
    <property type="entry name" value="P-loop containing nucleotide triphosphate hydrolases"/>
    <property type="match status" value="2"/>
</dbReference>
<evidence type="ECO:0000313" key="5">
    <source>
        <dbReference type="EMBL" id="CAI2369171.1"/>
    </source>
</evidence>
<dbReference type="PRINTS" id="PR00094">
    <property type="entry name" value="ADENYLTKNASE"/>
</dbReference>
<dbReference type="PANTHER" id="PTHR23359">
    <property type="entry name" value="NUCLEOTIDE KINASE"/>
    <property type="match status" value="1"/>
</dbReference>
<reference evidence="5" key="1">
    <citation type="submission" date="2023-07" db="EMBL/GenBank/DDBJ databases">
        <authorList>
            <consortium name="AG Swart"/>
            <person name="Singh M."/>
            <person name="Singh A."/>
            <person name="Seah K."/>
            <person name="Emmerich C."/>
        </authorList>
    </citation>
    <scope>NUCLEOTIDE SEQUENCE</scope>
    <source>
        <strain evidence="5">DP1</strain>
    </source>
</reference>
<comment type="similarity">
    <text evidence="4">Belongs to the adenylate kinase family.</text>
</comment>
<evidence type="ECO:0000256" key="3">
    <source>
        <dbReference type="ARBA" id="ARBA00022777"/>
    </source>
</evidence>